<feature type="compositionally biased region" description="Basic and acidic residues" evidence="2">
    <location>
        <begin position="348"/>
        <end position="360"/>
    </location>
</feature>
<dbReference type="Gene3D" id="1.20.58.1540">
    <property type="entry name" value="Actin interacting protein 3, C-terminal domain"/>
    <property type="match status" value="1"/>
</dbReference>
<keyword evidence="1" id="KW-0175">Coiled coil</keyword>
<gene>
    <name evidence="4" type="ORF">BT63DRAFT_421037</name>
</gene>
<organism evidence="4 5">
    <name type="scientific">Microthyrium microscopicum</name>
    <dbReference type="NCBI Taxonomy" id="703497"/>
    <lineage>
        <taxon>Eukaryota</taxon>
        <taxon>Fungi</taxon>
        <taxon>Dikarya</taxon>
        <taxon>Ascomycota</taxon>
        <taxon>Pezizomycotina</taxon>
        <taxon>Dothideomycetes</taxon>
        <taxon>Dothideomycetes incertae sedis</taxon>
        <taxon>Microthyriales</taxon>
        <taxon>Microthyriaceae</taxon>
        <taxon>Microthyrium</taxon>
    </lineage>
</organism>
<dbReference type="EMBL" id="MU004231">
    <property type="protein sequence ID" value="KAF2672830.1"/>
    <property type="molecule type" value="Genomic_DNA"/>
</dbReference>
<feature type="domain" description="Actin interacting protein 3 C-terminal" evidence="3">
    <location>
        <begin position="451"/>
        <end position="897"/>
    </location>
</feature>
<dbReference type="Pfam" id="PF23153">
    <property type="entry name" value="Aip3p_Bud6_N"/>
    <property type="match status" value="1"/>
</dbReference>
<name>A0A6A6UM15_9PEZI</name>
<dbReference type="GO" id="GO:0005519">
    <property type="term" value="F:cytoskeletal regulatory protein binding"/>
    <property type="evidence" value="ECO:0007669"/>
    <property type="project" value="InterPro"/>
</dbReference>
<dbReference type="GO" id="GO:0051286">
    <property type="term" value="C:cell tip"/>
    <property type="evidence" value="ECO:0007669"/>
    <property type="project" value="TreeGrafter"/>
</dbReference>
<dbReference type="InterPro" id="IPR005613">
    <property type="entry name" value="AIP3_C"/>
</dbReference>
<dbReference type="InterPro" id="IPR051825">
    <property type="entry name" value="SRCIN1"/>
</dbReference>
<dbReference type="GO" id="GO:0005737">
    <property type="term" value="C:cytoplasm"/>
    <property type="evidence" value="ECO:0007669"/>
    <property type="project" value="TreeGrafter"/>
</dbReference>
<dbReference type="InterPro" id="IPR022782">
    <property type="entry name" value="AIP3-like_C"/>
</dbReference>
<feature type="region of interest" description="Disordered" evidence="2">
    <location>
        <begin position="1"/>
        <end position="34"/>
    </location>
</feature>
<dbReference type="SMART" id="SM00806">
    <property type="entry name" value="AIP3"/>
    <property type="match status" value="1"/>
</dbReference>
<evidence type="ECO:0000313" key="4">
    <source>
        <dbReference type="EMBL" id="KAF2672830.1"/>
    </source>
</evidence>
<accession>A0A6A6UM15</accession>
<feature type="compositionally biased region" description="Polar residues" evidence="2">
    <location>
        <begin position="157"/>
        <end position="167"/>
    </location>
</feature>
<protein>
    <submittedName>
        <fullName evidence="4">AIP3-domain-containing protein</fullName>
    </submittedName>
</protein>
<feature type="compositionally biased region" description="Low complexity" evidence="2">
    <location>
        <begin position="911"/>
        <end position="922"/>
    </location>
</feature>
<evidence type="ECO:0000259" key="3">
    <source>
        <dbReference type="SMART" id="SM00806"/>
    </source>
</evidence>
<feature type="region of interest" description="Disordered" evidence="2">
    <location>
        <begin position="144"/>
        <end position="442"/>
    </location>
</feature>
<feature type="compositionally biased region" description="Basic and acidic residues" evidence="2">
    <location>
        <begin position="219"/>
        <end position="228"/>
    </location>
</feature>
<evidence type="ECO:0000313" key="5">
    <source>
        <dbReference type="Proteomes" id="UP000799302"/>
    </source>
</evidence>
<dbReference type="InterPro" id="IPR056279">
    <property type="entry name" value="Aip3p_Bud6_N"/>
</dbReference>
<sequence length="933" mass="101925">MAPDAATEVASRGSSAASARSSISRRAPVNPQQQLSQIEKSVTHLLVATKQLLETLTQWSRGSATENEVSDVYVRLGYEFNIACRAFTAIGVDTGDLGNVPEMLRGILEDTLSQEASQASLDRFLPRIRDIIIGLLQGLKRKQARLRSRNTRDLDRSGSTASVNNAATEEPTLPLPARGSVRHGGSREGSLGEIPPRTSSRAEGRASPNGPEPPPPRIELFDGPRELSDSSLSSKTAQNLPVQSPPYPTDDSMPQPTPPPHASFPNPPVPPPKGGQDALLALQKGGELERRASRRFSTYQINKQLGGGSMSGIMIPPAQNGPAPNRGREVRESLNAVRQRGSQLYNRAKSERRLVGDDSPSRNVPNRISEESLSKGSDKNAEALAELEGGDQSPAISATLSGPLDTPASTAAGTPTVPARRISSKKRDSPNTSGQFIAEESPQPGKPLTLFLQFKQKVKKIVLDDGSNDLSIARLQLAFIDKFAWNTHGNGMDLPEIYIQDSVSGVRYELEDLNDIKNNCVLVLNYEPLDEVKRHIDDGIGGLRRVVEGIKTSVDNQQSTIQRINDRQTETQKEIATIASAPPTALRVTSSSSTSLAAPKFSGNQLTEIQILRRNLAVLRQSYSSFASDMAACMSEVRTKAKAVTSAAVTAALPNMDGESGRAYMKTTLYESVAKEQSAIVDRVDDVQDSIEDLRKDVVTRGVRPLPRQLEQVAKDLSNATSDLKKLEALVNNERPLWNKIWKQELQDVCDDRETLKEVEALFGDMKLDLEESEKTFRLVEEACKQQNAMAGNTPANGTARSSSGTARVPALAFNINPPDPDKAKHGLLVEVQGLTVDHESRLEAIQRAERARQKELESRKDNDELKKELGSFVKEDKLKKSGGVEEAERIRKAKDERIRKEYWERQNGIEPAAEADAAEQQAPEEEKVNGES</sequence>
<dbReference type="OrthoDB" id="783096at2759"/>
<keyword evidence="5" id="KW-1185">Reference proteome</keyword>
<evidence type="ECO:0000256" key="2">
    <source>
        <dbReference type="SAM" id="MobiDB-lite"/>
    </source>
</evidence>
<dbReference type="Pfam" id="PF03915">
    <property type="entry name" value="AIP3"/>
    <property type="match status" value="1"/>
</dbReference>
<feature type="compositionally biased region" description="Low complexity" evidence="2">
    <location>
        <begin position="10"/>
        <end position="27"/>
    </location>
</feature>
<feature type="region of interest" description="Disordered" evidence="2">
    <location>
        <begin position="904"/>
        <end position="933"/>
    </location>
</feature>
<dbReference type="PANTHER" id="PTHR22741">
    <property type="entry name" value="P140CAP/SNIP-RELATED"/>
    <property type="match status" value="1"/>
</dbReference>
<reference evidence="4" key="1">
    <citation type="journal article" date="2020" name="Stud. Mycol.">
        <title>101 Dothideomycetes genomes: a test case for predicting lifestyles and emergence of pathogens.</title>
        <authorList>
            <person name="Haridas S."/>
            <person name="Albert R."/>
            <person name="Binder M."/>
            <person name="Bloem J."/>
            <person name="Labutti K."/>
            <person name="Salamov A."/>
            <person name="Andreopoulos B."/>
            <person name="Baker S."/>
            <person name="Barry K."/>
            <person name="Bills G."/>
            <person name="Bluhm B."/>
            <person name="Cannon C."/>
            <person name="Castanera R."/>
            <person name="Culley D."/>
            <person name="Daum C."/>
            <person name="Ezra D."/>
            <person name="Gonzalez J."/>
            <person name="Henrissat B."/>
            <person name="Kuo A."/>
            <person name="Liang C."/>
            <person name="Lipzen A."/>
            <person name="Lutzoni F."/>
            <person name="Magnuson J."/>
            <person name="Mondo S."/>
            <person name="Nolan M."/>
            <person name="Ohm R."/>
            <person name="Pangilinan J."/>
            <person name="Park H.-J."/>
            <person name="Ramirez L."/>
            <person name="Alfaro M."/>
            <person name="Sun H."/>
            <person name="Tritt A."/>
            <person name="Yoshinaga Y."/>
            <person name="Zwiers L.-H."/>
            <person name="Turgeon B."/>
            <person name="Goodwin S."/>
            <person name="Spatafora J."/>
            <person name="Crous P."/>
            <person name="Grigoriev I."/>
        </authorList>
    </citation>
    <scope>NUCLEOTIDE SEQUENCE</scope>
    <source>
        <strain evidence="4">CBS 115976</strain>
    </source>
</reference>
<dbReference type="PANTHER" id="PTHR22741:SF10">
    <property type="entry name" value="COILED-COIL DOMAIN-CONTAINING PROTEIN CG32809"/>
    <property type="match status" value="1"/>
</dbReference>
<feature type="compositionally biased region" description="Basic and acidic residues" evidence="2">
    <location>
        <begin position="368"/>
        <end position="381"/>
    </location>
</feature>
<feature type="compositionally biased region" description="Pro residues" evidence="2">
    <location>
        <begin position="255"/>
        <end position="273"/>
    </location>
</feature>
<proteinExistence type="predicted"/>
<dbReference type="AlphaFoldDB" id="A0A6A6UM15"/>
<feature type="compositionally biased region" description="Polar residues" evidence="2">
    <location>
        <begin position="229"/>
        <end position="242"/>
    </location>
</feature>
<dbReference type="GO" id="GO:0030010">
    <property type="term" value="P:establishment of cell polarity"/>
    <property type="evidence" value="ECO:0007669"/>
    <property type="project" value="TreeGrafter"/>
</dbReference>
<evidence type="ECO:0000256" key="1">
    <source>
        <dbReference type="ARBA" id="ARBA00023054"/>
    </source>
</evidence>
<dbReference type="Proteomes" id="UP000799302">
    <property type="component" value="Unassembled WGS sequence"/>
</dbReference>